<dbReference type="PRINTS" id="PR00685">
    <property type="entry name" value="TIFACTORIIB"/>
</dbReference>
<feature type="compositionally biased region" description="Polar residues" evidence="3">
    <location>
        <begin position="414"/>
        <end position="427"/>
    </location>
</feature>
<evidence type="ECO:0000259" key="4">
    <source>
        <dbReference type="Pfam" id="PF00382"/>
    </source>
</evidence>
<evidence type="ECO:0000256" key="3">
    <source>
        <dbReference type="SAM" id="MobiDB-lite"/>
    </source>
</evidence>
<proteinExistence type="predicted"/>
<dbReference type="Gene3D" id="1.10.472.10">
    <property type="entry name" value="Cyclin-like"/>
    <property type="match status" value="1"/>
</dbReference>
<keyword evidence="6" id="KW-1185">Reference proteome</keyword>
<dbReference type="InterPro" id="IPR000812">
    <property type="entry name" value="TFIIB"/>
</dbReference>
<dbReference type="Gene3D" id="1.10.472.170">
    <property type="match status" value="1"/>
</dbReference>
<reference evidence="5 6" key="1">
    <citation type="submission" date="2017-01" db="EMBL/GenBank/DDBJ databases">
        <authorList>
            <person name="Mah S.A."/>
            <person name="Swanson W.J."/>
            <person name="Moy G.W."/>
            <person name="Vacquier V.D."/>
        </authorList>
    </citation>
    <scope>NUCLEOTIDE SEQUENCE [LARGE SCALE GENOMIC DNA]</scope>
    <source>
        <strain evidence="5 6">GSMNP</strain>
    </source>
</reference>
<feature type="region of interest" description="Disordered" evidence="3">
    <location>
        <begin position="355"/>
        <end position="399"/>
    </location>
</feature>
<dbReference type="InterPro" id="IPR013150">
    <property type="entry name" value="TFIIB_cyclin"/>
</dbReference>
<comment type="caution">
    <text evidence="5">The sequence shown here is derived from an EMBL/GenBank/DDBJ whole genome shotgun (WGS) entry which is preliminary data.</text>
</comment>
<feature type="compositionally biased region" description="Low complexity" evidence="3">
    <location>
        <begin position="288"/>
        <end position="297"/>
    </location>
</feature>
<gene>
    <name evidence="5" type="ORF">AYI70_g8925</name>
</gene>
<feature type="region of interest" description="Disordered" evidence="3">
    <location>
        <begin position="1"/>
        <end position="25"/>
    </location>
</feature>
<dbReference type="Proteomes" id="UP000187283">
    <property type="component" value="Unassembled WGS sequence"/>
</dbReference>
<feature type="compositionally biased region" description="Low complexity" evidence="3">
    <location>
        <begin position="463"/>
        <end position="473"/>
    </location>
</feature>
<evidence type="ECO:0000313" key="6">
    <source>
        <dbReference type="Proteomes" id="UP000187283"/>
    </source>
</evidence>
<feature type="region of interest" description="Disordered" evidence="3">
    <location>
        <begin position="286"/>
        <end position="307"/>
    </location>
</feature>
<keyword evidence="5" id="KW-0396">Initiation factor</keyword>
<dbReference type="GO" id="GO:0017025">
    <property type="term" value="F:TBP-class protein binding"/>
    <property type="evidence" value="ECO:0007669"/>
    <property type="project" value="InterPro"/>
</dbReference>
<feature type="compositionally biased region" description="Polar residues" evidence="3">
    <location>
        <begin position="434"/>
        <end position="456"/>
    </location>
</feature>
<evidence type="ECO:0000313" key="5">
    <source>
        <dbReference type="EMBL" id="OMJ12745.1"/>
    </source>
</evidence>
<keyword evidence="1" id="KW-0805">Transcription regulation</keyword>
<dbReference type="Pfam" id="PF00382">
    <property type="entry name" value="TFIIB"/>
    <property type="match status" value="2"/>
</dbReference>
<dbReference type="GO" id="GO:0003743">
    <property type="term" value="F:translation initiation factor activity"/>
    <property type="evidence" value="ECO:0007669"/>
    <property type="project" value="UniProtKB-KW"/>
</dbReference>
<feature type="domain" description="Transcription factor TFIIB cyclin-like" evidence="4">
    <location>
        <begin position="623"/>
        <end position="678"/>
    </location>
</feature>
<evidence type="ECO:0000256" key="2">
    <source>
        <dbReference type="ARBA" id="ARBA00023163"/>
    </source>
</evidence>
<feature type="region of interest" description="Disordered" evidence="3">
    <location>
        <begin position="119"/>
        <end position="214"/>
    </location>
</feature>
<dbReference type="EMBL" id="LSSN01003819">
    <property type="protein sequence ID" value="OMJ12745.1"/>
    <property type="molecule type" value="Genomic_DNA"/>
</dbReference>
<dbReference type="PANTHER" id="PTHR11618:SF13">
    <property type="entry name" value="TRANSCRIPTION INITIATION FACTOR IIB"/>
    <property type="match status" value="1"/>
</dbReference>
<feature type="compositionally biased region" description="Low complexity" evidence="3">
    <location>
        <begin position="355"/>
        <end position="370"/>
    </location>
</feature>
<feature type="compositionally biased region" description="Low complexity" evidence="3">
    <location>
        <begin position="384"/>
        <end position="399"/>
    </location>
</feature>
<feature type="compositionally biased region" description="Polar residues" evidence="3">
    <location>
        <begin position="489"/>
        <end position="523"/>
    </location>
</feature>
<evidence type="ECO:0000256" key="1">
    <source>
        <dbReference type="ARBA" id="ARBA00023015"/>
    </source>
</evidence>
<accession>A0A1R1XDM7</accession>
<organism evidence="5 6">
    <name type="scientific">Smittium culicis</name>
    <dbReference type="NCBI Taxonomy" id="133412"/>
    <lineage>
        <taxon>Eukaryota</taxon>
        <taxon>Fungi</taxon>
        <taxon>Fungi incertae sedis</taxon>
        <taxon>Zoopagomycota</taxon>
        <taxon>Kickxellomycotina</taxon>
        <taxon>Harpellomycetes</taxon>
        <taxon>Harpellales</taxon>
        <taxon>Legeriomycetaceae</taxon>
        <taxon>Smittium</taxon>
    </lineage>
</organism>
<feature type="region of interest" description="Disordered" evidence="3">
    <location>
        <begin position="489"/>
        <end position="525"/>
    </location>
</feature>
<dbReference type="GO" id="GO:0005634">
    <property type="term" value="C:nucleus"/>
    <property type="evidence" value="ECO:0007669"/>
    <property type="project" value="TreeGrafter"/>
</dbReference>
<feature type="domain" description="Transcription factor TFIIB cyclin-like" evidence="4">
    <location>
        <begin position="535"/>
        <end position="613"/>
    </location>
</feature>
<dbReference type="SUPFAM" id="SSF47954">
    <property type="entry name" value="Cyclin-like"/>
    <property type="match status" value="2"/>
</dbReference>
<feature type="compositionally biased region" description="Pro residues" evidence="3">
    <location>
        <begin position="167"/>
        <end position="184"/>
    </location>
</feature>
<keyword evidence="5" id="KW-0648">Protein biosynthesis</keyword>
<sequence>MSKNSSFPSPLINPNIPSSPKPKYNPSTINNNLSSHIFNNYNSTINMYNNPSFHNSNNYNSNNKMYNNPSTINNKSSTYNNYSNSSTNIYKNPSKRPLQTSASIYPSYNYTPSFYNSHNSLSSSHPLSSSNSNQPLAGNGFEPDMWKQESGCGPPNHFLNFHQPLPTYNPLPNYPQPQPQPPYSLYPHDDSSSYSNFHRNKKSKPSHNQLPQNDKSIKIVLEETPLLLPNAVGFYSRDLIGNYDSTIDSLGLSIPENNYPFDNPFEPYPSSSSNFTHNSNLHIPFPHSSTSSSSSSSKNHNLTNPSFNKASISNLVSNYSPQVSSDPPNTSHQNLSSLTILSKVATDDFYLSSINTSSSTPSPKPTISHSLNAHPPPKSPSSPSPNLSPSSSSLSASLSPKNSILQASITQITSTPSIQSPNNTSQSSHKDNLPTINNSQSTHQDNLPTINNSQSTLKDDRSTNPSNPDVNSVSSKLLECDISLSDNLEPTSIDSNQNLITTKANDPLSTTNVDPGTDESLSNDPFDDIDEIDFKSLHIPDDFYYQAVDIYNKVKLNRNVQSRRPVRKRTSIIGAILFIICRNENYPRTFSEICIACKISKRDIGMYYKLMKQVLGPEMTKVASAKPEDFIKRWCSLLNLPPSTSTFSSSIYYKATDLDLVPGKCSIGVCAACIWLVVYSIREFKSLAQFNFDFSHDTQVNSNCIPSLPDPLPSHFVLPSQLSPESINKFDLAISQLIGPNNLDQINQLCFKSICRVACISFATLTAAFKLLLPNLSNLIPKEFISTSKI</sequence>
<dbReference type="OrthoDB" id="25790at2759"/>
<dbReference type="GO" id="GO:0097550">
    <property type="term" value="C:transcription preinitiation complex"/>
    <property type="evidence" value="ECO:0007669"/>
    <property type="project" value="TreeGrafter"/>
</dbReference>
<name>A0A1R1XDM7_9FUNG</name>
<keyword evidence="2" id="KW-0804">Transcription</keyword>
<dbReference type="STRING" id="133412.A0A1R1XDM7"/>
<feature type="compositionally biased region" description="Pro residues" evidence="3">
    <location>
        <begin position="374"/>
        <end position="383"/>
    </location>
</feature>
<feature type="compositionally biased region" description="Polar residues" evidence="3">
    <location>
        <begin position="298"/>
        <end position="307"/>
    </location>
</feature>
<feature type="region of interest" description="Disordered" evidence="3">
    <location>
        <begin position="414"/>
        <end position="473"/>
    </location>
</feature>
<dbReference type="InterPro" id="IPR036915">
    <property type="entry name" value="Cyclin-like_sf"/>
</dbReference>
<feature type="compositionally biased region" description="Low complexity" evidence="3">
    <location>
        <begin position="119"/>
        <end position="133"/>
    </location>
</feature>
<dbReference type="PANTHER" id="PTHR11618">
    <property type="entry name" value="TRANSCRIPTION INITIATION FACTOR IIB-RELATED"/>
    <property type="match status" value="1"/>
</dbReference>
<protein>
    <submittedName>
        <fullName evidence="5">Transcription initiation factor IIB</fullName>
    </submittedName>
</protein>
<dbReference type="GO" id="GO:0070897">
    <property type="term" value="P:transcription preinitiation complex assembly"/>
    <property type="evidence" value="ECO:0007669"/>
    <property type="project" value="InterPro"/>
</dbReference>
<dbReference type="AlphaFoldDB" id="A0A1R1XDM7"/>